<dbReference type="Gene3D" id="3.40.50.300">
    <property type="entry name" value="P-loop containing nucleotide triphosphate hydrolases"/>
    <property type="match status" value="1"/>
</dbReference>
<name>A0ABN6P193_9PROT</name>
<keyword evidence="9" id="KW-1185">Reference proteome</keyword>
<evidence type="ECO:0000256" key="6">
    <source>
        <dbReference type="ARBA" id="ARBA00049117"/>
    </source>
</evidence>
<dbReference type="PANTHER" id="PTHR13748:SF62">
    <property type="entry name" value="COBW DOMAIN-CONTAINING PROTEIN"/>
    <property type="match status" value="1"/>
</dbReference>
<dbReference type="PANTHER" id="PTHR13748">
    <property type="entry name" value="COBW-RELATED"/>
    <property type="match status" value="1"/>
</dbReference>
<evidence type="ECO:0000259" key="7">
    <source>
        <dbReference type="SMART" id="SM00833"/>
    </source>
</evidence>
<dbReference type="InterPro" id="IPR003495">
    <property type="entry name" value="CobW/HypB/UreG_nucleotide-bd"/>
</dbReference>
<keyword evidence="8" id="KW-0067">ATP-binding</keyword>
<dbReference type="Pfam" id="PF02492">
    <property type="entry name" value="cobW"/>
    <property type="match status" value="1"/>
</dbReference>
<dbReference type="InterPro" id="IPR051316">
    <property type="entry name" value="Zinc-reg_GTPase_activator"/>
</dbReference>
<evidence type="ECO:0000256" key="3">
    <source>
        <dbReference type="ARBA" id="ARBA00023186"/>
    </source>
</evidence>
<dbReference type="CDD" id="cd03112">
    <property type="entry name" value="CobW-like"/>
    <property type="match status" value="1"/>
</dbReference>
<dbReference type="InterPro" id="IPR027417">
    <property type="entry name" value="P-loop_NTPase"/>
</dbReference>
<dbReference type="InterPro" id="IPR036627">
    <property type="entry name" value="CobW-likC_sf"/>
</dbReference>
<evidence type="ECO:0000313" key="8">
    <source>
        <dbReference type="EMBL" id="BDG72433.1"/>
    </source>
</evidence>
<keyword evidence="3" id="KW-0143">Chaperone</keyword>
<evidence type="ECO:0000256" key="5">
    <source>
        <dbReference type="ARBA" id="ARBA00045658"/>
    </source>
</evidence>
<dbReference type="Gene3D" id="3.30.1220.10">
    <property type="entry name" value="CobW-like, C-terminal domain"/>
    <property type="match status" value="1"/>
</dbReference>
<evidence type="ECO:0000256" key="1">
    <source>
        <dbReference type="ARBA" id="ARBA00022741"/>
    </source>
</evidence>
<dbReference type="SUPFAM" id="SSF90002">
    <property type="entry name" value="Hypothetical protein YjiA, C-terminal domain"/>
    <property type="match status" value="1"/>
</dbReference>
<evidence type="ECO:0000313" key="9">
    <source>
        <dbReference type="Proteomes" id="UP000831327"/>
    </source>
</evidence>
<protein>
    <submittedName>
        <fullName evidence="8">ATP-binding protein</fullName>
    </submittedName>
</protein>
<accession>A0ABN6P193</accession>
<organism evidence="8 9">
    <name type="scientific">Roseomonas fluvialis</name>
    <dbReference type="NCBI Taxonomy" id="1750527"/>
    <lineage>
        <taxon>Bacteria</taxon>
        <taxon>Pseudomonadati</taxon>
        <taxon>Pseudomonadota</taxon>
        <taxon>Alphaproteobacteria</taxon>
        <taxon>Acetobacterales</taxon>
        <taxon>Roseomonadaceae</taxon>
        <taxon>Roseomonas</taxon>
    </lineage>
</organism>
<dbReference type="GO" id="GO:0005524">
    <property type="term" value="F:ATP binding"/>
    <property type="evidence" value="ECO:0007669"/>
    <property type="project" value="UniProtKB-KW"/>
</dbReference>
<dbReference type="EMBL" id="AP025637">
    <property type="protein sequence ID" value="BDG72433.1"/>
    <property type="molecule type" value="Genomic_DNA"/>
</dbReference>
<reference evidence="8 9" key="1">
    <citation type="journal article" date="2016" name="Microbes Environ.">
        <title>Phylogenetically diverse aerobic anoxygenic phototrophic bacteria isolated from epilithic biofilms in Tama river, Japan.</title>
        <authorList>
            <person name="Hirose S."/>
            <person name="Matsuura K."/>
            <person name="Haruta S."/>
        </authorList>
    </citation>
    <scope>NUCLEOTIDE SEQUENCE [LARGE SCALE GENOMIC DNA]</scope>
    <source>
        <strain evidence="8 9">S08</strain>
    </source>
</reference>
<feature type="domain" description="CobW C-terminal" evidence="7">
    <location>
        <begin position="223"/>
        <end position="318"/>
    </location>
</feature>
<comment type="function">
    <text evidence="5">Zinc chaperone that directly transfers zinc cofactor to target proteins, thereby activating them. Zinc is transferred from the CXCC motif in the GTPase domain to the zinc binding site in target proteins in a process requiring GTP hydrolysis.</text>
</comment>
<keyword evidence="1" id="KW-0547">Nucleotide-binding</keyword>
<evidence type="ECO:0000256" key="4">
    <source>
        <dbReference type="ARBA" id="ARBA00034320"/>
    </source>
</evidence>
<evidence type="ECO:0000256" key="2">
    <source>
        <dbReference type="ARBA" id="ARBA00022801"/>
    </source>
</evidence>
<sequence length="330" mass="34662">MRVPVTVLTGFLGAGKTTLLNRLLRTPDFAGAAVLVNEFGEIGIDHLLVERLTEEVALLEGGCLCCMVRGDLVRALEDLAARIAAGTPVRRVVIETTGLADPAPILQTLMTDRRVLRGFALDGVATLVDAVAGAATLDAQSEAMAQVAVADWLVLTKTDIAAPGVAAALTARLRALNPGAPLFEAASVPAAALLDAANISAGGRAVAVAAQPAPQAGRHDRSIESFTLTFDAPLPWQGVSAWLGMLALTRGESLLRVKGLLNIAGEDSPVVVHGVQHVFHPPAMLAAWPQGHDRKSRLVFVLRNLPREVVEQGLSAFIAATDEKTIMEVR</sequence>
<comment type="catalytic activity">
    <reaction evidence="6">
        <text>GTP + H2O = GDP + phosphate + H(+)</text>
        <dbReference type="Rhea" id="RHEA:19669"/>
        <dbReference type="ChEBI" id="CHEBI:15377"/>
        <dbReference type="ChEBI" id="CHEBI:15378"/>
        <dbReference type="ChEBI" id="CHEBI:37565"/>
        <dbReference type="ChEBI" id="CHEBI:43474"/>
        <dbReference type="ChEBI" id="CHEBI:58189"/>
    </reaction>
    <physiologicalReaction direction="left-to-right" evidence="6">
        <dbReference type="Rhea" id="RHEA:19670"/>
    </physiologicalReaction>
</comment>
<gene>
    <name evidence="8" type="ORF">Rmf_23620</name>
</gene>
<dbReference type="Pfam" id="PF07683">
    <property type="entry name" value="CobW_C"/>
    <property type="match status" value="1"/>
</dbReference>
<dbReference type="RefSeq" id="WP_244459639.1">
    <property type="nucleotide sequence ID" value="NZ_AP025637.1"/>
</dbReference>
<dbReference type="Proteomes" id="UP000831327">
    <property type="component" value="Chromosome"/>
</dbReference>
<comment type="similarity">
    <text evidence="4">Belongs to the SIMIBI class G3E GTPase family. ZNG1 subfamily.</text>
</comment>
<dbReference type="SUPFAM" id="SSF52540">
    <property type="entry name" value="P-loop containing nucleoside triphosphate hydrolases"/>
    <property type="match status" value="1"/>
</dbReference>
<proteinExistence type="inferred from homology"/>
<keyword evidence="2" id="KW-0378">Hydrolase</keyword>
<dbReference type="SMART" id="SM00833">
    <property type="entry name" value="CobW_C"/>
    <property type="match status" value="1"/>
</dbReference>
<dbReference type="InterPro" id="IPR011629">
    <property type="entry name" value="CobW-like_C"/>
</dbReference>